<keyword evidence="4" id="KW-1185">Reference proteome</keyword>
<proteinExistence type="predicted"/>
<comment type="caution">
    <text evidence="3">The sequence shown here is derived from an EMBL/GenBank/DDBJ whole genome shotgun (WGS) entry which is preliminary data.</text>
</comment>
<evidence type="ECO:0000313" key="3">
    <source>
        <dbReference type="EMBL" id="TRZ19626.1"/>
    </source>
</evidence>
<dbReference type="EMBL" id="SWJQ01000178">
    <property type="protein sequence ID" value="TRZ19626.1"/>
    <property type="molecule type" value="Genomic_DNA"/>
</dbReference>
<feature type="region of interest" description="Disordered" evidence="1">
    <location>
        <begin position="13"/>
        <end position="32"/>
    </location>
</feature>
<name>A0A8K1GIM8_9PASS</name>
<feature type="signal peptide" evidence="2">
    <location>
        <begin position="1"/>
        <end position="15"/>
    </location>
</feature>
<keyword evidence="2" id="KW-0732">Signal</keyword>
<feature type="chain" id="PRO_5035448757" evidence="2">
    <location>
        <begin position="16"/>
        <end position="83"/>
    </location>
</feature>
<organism evidence="3 4">
    <name type="scientific">Zosterops borbonicus</name>
    <dbReference type="NCBI Taxonomy" id="364589"/>
    <lineage>
        <taxon>Eukaryota</taxon>
        <taxon>Metazoa</taxon>
        <taxon>Chordata</taxon>
        <taxon>Craniata</taxon>
        <taxon>Vertebrata</taxon>
        <taxon>Euteleostomi</taxon>
        <taxon>Archelosauria</taxon>
        <taxon>Archosauria</taxon>
        <taxon>Dinosauria</taxon>
        <taxon>Saurischia</taxon>
        <taxon>Theropoda</taxon>
        <taxon>Coelurosauria</taxon>
        <taxon>Aves</taxon>
        <taxon>Neognathae</taxon>
        <taxon>Neoaves</taxon>
        <taxon>Telluraves</taxon>
        <taxon>Australaves</taxon>
        <taxon>Passeriformes</taxon>
        <taxon>Sylvioidea</taxon>
        <taxon>Zosteropidae</taxon>
        <taxon>Zosterops</taxon>
    </lineage>
</organism>
<accession>A0A8K1GIM8</accession>
<dbReference type="Proteomes" id="UP000796761">
    <property type="component" value="Unassembled WGS sequence"/>
</dbReference>
<sequence>MFLLSGLFLLPGSQHQSQQDVHSCPSEARDTEEEMEVDMVVDNEEIMEVDVEEFVKDLEVDMEGEMEDMEVNEEDEVEDVILG</sequence>
<dbReference type="AlphaFoldDB" id="A0A8K1GIM8"/>
<evidence type="ECO:0000256" key="2">
    <source>
        <dbReference type="SAM" id="SignalP"/>
    </source>
</evidence>
<gene>
    <name evidence="3" type="ORF">HGM15179_007494</name>
</gene>
<evidence type="ECO:0000313" key="4">
    <source>
        <dbReference type="Proteomes" id="UP000796761"/>
    </source>
</evidence>
<protein>
    <submittedName>
        <fullName evidence="3">Uncharacterized protein</fullName>
    </submittedName>
</protein>
<reference evidence="3" key="1">
    <citation type="submission" date="2019-04" db="EMBL/GenBank/DDBJ databases">
        <title>Genome assembly of Zosterops borbonicus 15179.</title>
        <authorList>
            <person name="Leroy T."/>
            <person name="Anselmetti Y."/>
            <person name="Tilak M.-K."/>
            <person name="Nabholz B."/>
        </authorList>
    </citation>
    <scope>NUCLEOTIDE SEQUENCE</scope>
    <source>
        <strain evidence="3">HGM_15179</strain>
        <tissue evidence="3">Muscle</tissue>
    </source>
</reference>
<evidence type="ECO:0000256" key="1">
    <source>
        <dbReference type="SAM" id="MobiDB-lite"/>
    </source>
</evidence>